<dbReference type="AlphaFoldDB" id="A0A1H9IPU0"/>
<dbReference type="Proteomes" id="UP000199572">
    <property type="component" value="Unassembled WGS sequence"/>
</dbReference>
<evidence type="ECO:0000313" key="3">
    <source>
        <dbReference type="Proteomes" id="UP000199572"/>
    </source>
</evidence>
<dbReference type="RefSeq" id="WP_090879531.1">
    <property type="nucleotide sequence ID" value="NZ_FOGG01000001.1"/>
</dbReference>
<gene>
    <name evidence="2" type="ORF">SAMN04488023_10139</name>
</gene>
<evidence type="ECO:0000256" key="1">
    <source>
        <dbReference type="SAM" id="Phobius"/>
    </source>
</evidence>
<sequence length="165" mass="19088">MAQTFTYREKFSWGFLFLAAVGLAGIIYSFAKPFNIRFKSFRLLEYPTSKYVVIAVGIIFILYAIHKYLKMKAVNAADNTILAADHELIFKDLSGYSLTDKRFAFSNVDELWNKTDEDDGESMIIYTNPDQNRYEFFAENFESASAFAEFKKILENKCVNISNRK</sequence>
<feature type="transmembrane region" description="Helical" evidence="1">
    <location>
        <begin position="51"/>
        <end position="69"/>
    </location>
</feature>
<dbReference type="OrthoDB" id="1430226at2"/>
<reference evidence="2 3" key="1">
    <citation type="submission" date="2016-10" db="EMBL/GenBank/DDBJ databases">
        <authorList>
            <person name="de Groot N.N."/>
        </authorList>
    </citation>
    <scope>NUCLEOTIDE SEQUENCE [LARGE SCALE GENOMIC DNA]</scope>
    <source>
        <strain evidence="2 3">DSM 18610</strain>
    </source>
</reference>
<protein>
    <submittedName>
        <fullName evidence="2">Uncharacterized protein</fullName>
    </submittedName>
</protein>
<dbReference type="STRING" id="390241.SAMN04488023_10139"/>
<keyword evidence="1" id="KW-0812">Transmembrane</keyword>
<feature type="transmembrane region" description="Helical" evidence="1">
    <location>
        <begin position="12"/>
        <end position="31"/>
    </location>
</feature>
<name>A0A1H9IPU0_9SPHI</name>
<keyword evidence="3" id="KW-1185">Reference proteome</keyword>
<proteinExistence type="predicted"/>
<evidence type="ECO:0000313" key="2">
    <source>
        <dbReference type="EMBL" id="SEQ76537.1"/>
    </source>
</evidence>
<organism evidence="2 3">
    <name type="scientific">Pedobacter rhizosphaerae</name>
    <dbReference type="NCBI Taxonomy" id="390241"/>
    <lineage>
        <taxon>Bacteria</taxon>
        <taxon>Pseudomonadati</taxon>
        <taxon>Bacteroidota</taxon>
        <taxon>Sphingobacteriia</taxon>
        <taxon>Sphingobacteriales</taxon>
        <taxon>Sphingobacteriaceae</taxon>
        <taxon>Pedobacter</taxon>
    </lineage>
</organism>
<dbReference type="EMBL" id="FOGG01000001">
    <property type="protein sequence ID" value="SEQ76537.1"/>
    <property type="molecule type" value="Genomic_DNA"/>
</dbReference>
<accession>A0A1H9IPU0</accession>
<keyword evidence="1" id="KW-0472">Membrane</keyword>
<keyword evidence="1" id="KW-1133">Transmembrane helix</keyword>